<feature type="transmembrane region" description="Helical" evidence="5">
    <location>
        <begin position="6"/>
        <end position="30"/>
    </location>
</feature>
<gene>
    <name evidence="7" type="ORF">NCTC13316_02844</name>
</gene>
<feature type="domain" description="RDD" evidence="6">
    <location>
        <begin position="6"/>
        <end position="89"/>
    </location>
</feature>
<evidence type="ECO:0000256" key="4">
    <source>
        <dbReference type="ARBA" id="ARBA00023136"/>
    </source>
</evidence>
<protein>
    <submittedName>
        <fullName evidence="7">RDD family</fullName>
    </submittedName>
</protein>
<evidence type="ECO:0000256" key="5">
    <source>
        <dbReference type="SAM" id="Phobius"/>
    </source>
</evidence>
<evidence type="ECO:0000256" key="3">
    <source>
        <dbReference type="ARBA" id="ARBA00022989"/>
    </source>
</evidence>
<evidence type="ECO:0000256" key="2">
    <source>
        <dbReference type="ARBA" id="ARBA00022692"/>
    </source>
</evidence>
<accession>A0A378JPT4</accession>
<comment type="subcellular location">
    <subcellularLocation>
        <location evidence="1">Membrane</location>
        <topology evidence="1">Multi-pass membrane protein</topology>
    </subcellularLocation>
</comment>
<proteinExistence type="predicted"/>
<reference evidence="7 8" key="1">
    <citation type="submission" date="2018-06" db="EMBL/GenBank/DDBJ databases">
        <authorList>
            <consortium name="Pathogen Informatics"/>
            <person name="Doyle S."/>
        </authorList>
    </citation>
    <scope>NUCLEOTIDE SEQUENCE [LARGE SCALE GENOMIC DNA]</scope>
    <source>
        <strain evidence="7 8">NCTC13316</strain>
    </source>
</reference>
<evidence type="ECO:0000256" key="1">
    <source>
        <dbReference type="ARBA" id="ARBA00004141"/>
    </source>
</evidence>
<keyword evidence="3 5" id="KW-1133">Transmembrane helix</keyword>
<dbReference type="GO" id="GO:0016020">
    <property type="term" value="C:membrane"/>
    <property type="evidence" value="ECO:0007669"/>
    <property type="project" value="UniProtKB-SubCell"/>
</dbReference>
<evidence type="ECO:0000259" key="6">
    <source>
        <dbReference type="Pfam" id="PF06271"/>
    </source>
</evidence>
<dbReference type="InterPro" id="IPR010432">
    <property type="entry name" value="RDD"/>
</dbReference>
<dbReference type="EMBL" id="UGOD01000001">
    <property type="protein sequence ID" value="STX52721.1"/>
    <property type="molecule type" value="Genomic_DNA"/>
</dbReference>
<dbReference type="RefSeq" id="WP_115332250.1">
    <property type="nucleotide sequence ID" value="NZ_CAAAHP010000003.1"/>
</dbReference>
<keyword evidence="8" id="KW-1185">Reference proteome</keyword>
<sequence length="126" mass="14720">MVVRLILASIYDLLIVLALLFFITAVSLIFNPQSFIPAGTRWYQFLLVAGIFFYYLLCFKFGGQTIGLKTWQLKLVTNREQLTLLQAFLWLCFALPAISYGFLRFKNPQYFLFKWTKIRLCKVSAL</sequence>
<dbReference type="AlphaFoldDB" id="A0A378JPT4"/>
<name>A0A378JPT4_9GAMM</name>
<dbReference type="OrthoDB" id="9793824at2"/>
<keyword evidence="4 5" id="KW-0472">Membrane</keyword>
<feature type="transmembrane region" description="Helical" evidence="5">
    <location>
        <begin position="42"/>
        <end position="62"/>
    </location>
</feature>
<keyword evidence="2 5" id="KW-0812">Transmembrane</keyword>
<evidence type="ECO:0000313" key="8">
    <source>
        <dbReference type="Proteomes" id="UP000254794"/>
    </source>
</evidence>
<dbReference type="Pfam" id="PF06271">
    <property type="entry name" value="RDD"/>
    <property type="match status" value="1"/>
</dbReference>
<dbReference type="Proteomes" id="UP000254794">
    <property type="component" value="Unassembled WGS sequence"/>
</dbReference>
<organism evidence="7 8">
    <name type="scientific">Legionella busanensis</name>
    <dbReference type="NCBI Taxonomy" id="190655"/>
    <lineage>
        <taxon>Bacteria</taxon>
        <taxon>Pseudomonadati</taxon>
        <taxon>Pseudomonadota</taxon>
        <taxon>Gammaproteobacteria</taxon>
        <taxon>Legionellales</taxon>
        <taxon>Legionellaceae</taxon>
        <taxon>Legionella</taxon>
    </lineage>
</organism>
<feature type="transmembrane region" description="Helical" evidence="5">
    <location>
        <begin position="82"/>
        <end position="103"/>
    </location>
</feature>
<evidence type="ECO:0000313" key="7">
    <source>
        <dbReference type="EMBL" id="STX52721.1"/>
    </source>
</evidence>